<evidence type="ECO:0000256" key="1">
    <source>
        <dbReference type="ARBA" id="ARBA00003416"/>
    </source>
</evidence>
<gene>
    <name evidence="7" type="primary">rmuC</name>
    <name evidence="7" type="ORF">IAD24_00095</name>
</gene>
<feature type="transmembrane region" description="Helical" evidence="6">
    <location>
        <begin position="6"/>
        <end position="31"/>
    </location>
</feature>
<feature type="coiled-coil region" evidence="5">
    <location>
        <begin position="100"/>
        <end position="127"/>
    </location>
</feature>
<dbReference type="Pfam" id="PF02646">
    <property type="entry name" value="RmuC"/>
    <property type="match status" value="1"/>
</dbReference>
<evidence type="ECO:0000256" key="3">
    <source>
        <dbReference type="ARBA" id="ARBA00023054"/>
    </source>
</evidence>
<dbReference type="InterPro" id="IPR003798">
    <property type="entry name" value="DNA_recombination_RmuC"/>
</dbReference>
<comment type="caution">
    <text evidence="7">The sequence shown here is derived from an EMBL/GenBank/DDBJ whole genome shotgun (WGS) entry which is preliminary data.</text>
</comment>
<comment type="function">
    <text evidence="1">Involved in DNA recombination.</text>
</comment>
<dbReference type="AlphaFoldDB" id="A0A9D1SRY0"/>
<reference evidence="7" key="1">
    <citation type="submission" date="2020-10" db="EMBL/GenBank/DDBJ databases">
        <authorList>
            <person name="Gilroy R."/>
        </authorList>
    </citation>
    <scope>NUCLEOTIDE SEQUENCE</scope>
    <source>
        <strain evidence="7">ChiGjej2B2-16831</strain>
    </source>
</reference>
<evidence type="ECO:0000256" key="5">
    <source>
        <dbReference type="SAM" id="Coils"/>
    </source>
</evidence>
<protein>
    <submittedName>
        <fullName evidence="7">DNA recombination protein RmuC</fullName>
    </submittedName>
</protein>
<dbReference type="EMBL" id="DVNZ01000003">
    <property type="protein sequence ID" value="HIU93533.1"/>
    <property type="molecule type" value="Genomic_DNA"/>
</dbReference>
<organism evidence="7 8">
    <name type="scientific">Candidatus Aphodomorpha intestinavium</name>
    <dbReference type="NCBI Taxonomy" id="2840672"/>
    <lineage>
        <taxon>Bacteria</taxon>
        <taxon>Bacillati</taxon>
        <taxon>Bacillota</taxon>
        <taxon>Clostridia</taxon>
        <taxon>Eubacteriales</taxon>
        <taxon>Candidatus Aphodomorpha</taxon>
    </lineage>
</organism>
<comment type="similarity">
    <text evidence="2">Belongs to the RmuC family.</text>
</comment>
<evidence type="ECO:0000256" key="2">
    <source>
        <dbReference type="ARBA" id="ARBA00009840"/>
    </source>
</evidence>
<keyword evidence="6" id="KW-0472">Membrane</keyword>
<dbReference type="PANTHER" id="PTHR30563">
    <property type="entry name" value="DNA RECOMBINATION PROTEIN RMUC"/>
    <property type="match status" value="1"/>
</dbReference>
<evidence type="ECO:0000256" key="4">
    <source>
        <dbReference type="ARBA" id="ARBA00023172"/>
    </source>
</evidence>
<dbReference type="GO" id="GO:0006310">
    <property type="term" value="P:DNA recombination"/>
    <property type="evidence" value="ECO:0007669"/>
    <property type="project" value="UniProtKB-KW"/>
</dbReference>
<evidence type="ECO:0000313" key="8">
    <source>
        <dbReference type="Proteomes" id="UP000824128"/>
    </source>
</evidence>
<accession>A0A9D1SRY0</accession>
<reference evidence="7" key="2">
    <citation type="journal article" date="2021" name="PeerJ">
        <title>Extensive microbial diversity within the chicken gut microbiome revealed by metagenomics and culture.</title>
        <authorList>
            <person name="Gilroy R."/>
            <person name="Ravi A."/>
            <person name="Getino M."/>
            <person name="Pursley I."/>
            <person name="Horton D.L."/>
            <person name="Alikhan N.F."/>
            <person name="Baker D."/>
            <person name="Gharbi K."/>
            <person name="Hall N."/>
            <person name="Watson M."/>
            <person name="Adriaenssens E.M."/>
            <person name="Foster-Nyarko E."/>
            <person name="Jarju S."/>
            <person name="Secka A."/>
            <person name="Antonio M."/>
            <person name="Oren A."/>
            <person name="Chaudhuri R.R."/>
            <person name="La Ragione R."/>
            <person name="Hildebrand F."/>
            <person name="Pallen M.J."/>
        </authorList>
    </citation>
    <scope>NUCLEOTIDE SEQUENCE</scope>
    <source>
        <strain evidence="7">ChiGjej2B2-16831</strain>
    </source>
</reference>
<keyword evidence="4" id="KW-0233">DNA recombination</keyword>
<keyword evidence="6" id="KW-1133">Transmembrane helix</keyword>
<proteinExistence type="inferred from homology"/>
<evidence type="ECO:0000256" key="6">
    <source>
        <dbReference type="SAM" id="Phobius"/>
    </source>
</evidence>
<sequence length="426" mass="47222">MDDRLTALLILCAACAALLIASLALLIRLLVRRAQAQRSQREELTALRQAMDGALSSLRQELSATVQSSVSSLGNLLGASQQRAAEQSELRFKTFEAGNEQKLEAIRETIERRLTRLQADNNEKLDQMRVVVDEKLQQTLESKMTQSFRLVSERLEQVYKGLGEMQSLAAGVGDLKRVLSGVKTRGILGEIQLGAILEEILSPEQYDKNVATRPRSAERVEYAVRLPGDDGAPVYLPIDSKFPGDAYANLLDAYDSGSPERVHAAVTALTAQLKKEARDIRDKYVAPPHTTEFAVMFLPFEGLYAEAVNRGLVEELQRSYRISIAGPSTMAALLNSLQMGFRTVALQKRSSEVWQVLGAVRTEFDKFGATLERTQKRLDDAHRELDELVGTRTRQIQRKLRSVERMDDAAAARALLADEPAGPDEA</sequence>
<evidence type="ECO:0000313" key="7">
    <source>
        <dbReference type="EMBL" id="HIU93533.1"/>
    </source>
</evidence>
<dbReference type="PANTHER" id="PTHR30563:SF0">
    <property type="entry name" value="DNA RECOMBINATION PROTEIN RMUC"/>
    <property type="match status" value="1"/>
</dbReference>
<dbReference type="Proteomes" id="UP000824128">
    <property type="component" value="Unassembled WGS sequence"/>
</dbReference>
<keyword evidence="6" id="KW-0812">Transmembrane</keyword>
<keyword evidence="3 5" id="KW-0175">Coiled coil</keyword>
<name>A0A9D1SRY0_9FIRM</name>